<dbReference type="AlphaFoldDB" id="D2VU50"/>
<dbReference type="VEuPathDB" id="AmoebaDB:NAEGRDRAFT_52264"/>
<dbReference type="InParanoid" id="D2VU50"/>
<dbReference type="KEGG" id="ngr:NAEGRDRAFT_52264"/>
<protein>
    <submittedName>
        <fullName evidence="2">Predicted protein</fullName>
    </submittedName>
</protein>
<dbReference type="OrthoDB" id="442460at2759"/>
<dbReference type="RefSeq" id="XP_002672312.1">
    <property type="nucleotide sequence ID" value="XM_002672266.1"/>
</dbReference>
<evidence type="ECO:0000313" key="3">
    <source>
        <dbReference type="Proteomes" id="UP000006671"/>
    </source>
</evidence>
<gene>
    <name evidence="2" type="ORF">NAEGRDRAFT_52264</name>
</gene>
<sequence>MSQKYPLLLRFLYSPSKLEEKLYFIRSFKLLKLHEQQQQSNKKQQHTPYVLFNDFPTSSTKLFSNSQNLIAKQVENLLFKWKEVDISHETSIETFNHQQSQFQNSEREYSQIEMDAEFFKSRKQSNFELSNQMEANKKIPHPLFEKSSISSLHNEPNEKAKLQVEILQRMEKQRLNILSKKVHDELGWCPMIDNSSDILYMKGHCKKGSVIGFYPGMVYSVAQLKKAEEKFLKITKGDSSIDRYNRSMLQPYLQKSNQPQFYINGNLENEIFFNTMYNHDEIFNDATLSFNNDDEDDGHHKNNRKQAEGAGSNLSKRLSNVLEGEEENFEKYGCYLASRFLHPFSLMNKSFFSNTSRKISANVLAFPFVVPMSLDPSLFAYIPNRVVDDKRSLLSGTGLMQGVVYIADRDLYDEPIIRESFVVE</sequence>
<feature type="region of interest" description="Disordered" evidence="1">
    <location>
        <begin position="293"/>
        <end position="312"/>
    </location>
</feature>
<dbReference type="GeneID" id="8855735"/>
<name>D2VU50_NAEGR</name>
<evidence type="ECO:0000256" key="1">
    <source>
        <dbReference type="SAM" id="MobiDB-lite"/>
    </source>
</evidence>
<evidence type="ECO:0000313" key="2">
    <source>
        <dbReference type="EMBL" id="EFC39568.1"/>
    </source>
</evidence>
<dbReference type="Proteomes" id="UP000006671">
    <property type="component" value="Unassembled WGS sequence"/>
</dbReference>
<dbReference type="EMBL" id="GG738898">
    <property type="protein sequence ID" value="EFC39568.1"/>
    <property type="molecule type" value="Genomic_DNA"/>
</dbReference>
<dbReference type="OMA" id="NSEREYS"/>
<reference evidence="2 3" key="1">
    <citation type="journal article" date="2010" name="Cell">
        <title>The genome of Naegleria gruberi illuminates early eukaryotic versatility.</title>
        <authorList>
            <person name="Fritz-Laylin L.K."/>
            <person name="Prochnik S.E."/>
            <person name="Ginger M.L."/>
            <person name="Dacks J.B."/>
            <person name="Carpenter M.L."/>
            <person name="Field M.C."/>
            <person name="Kuo A."/>
            <person name="Paredez A."/>
            <person name="Chapman J."/>
            <person name="Pham J."/>
            <person name="Shu S."/>
            <person name="Neupane R."/>
            <person name="Cipriano M."/>
            <person name="Mancuso J."/>
            <person name="Tu H."/>
            <person name="Salamov A."/>
            <person name="Lindquist E."/>
            <person name="Shapiro H."/>
            <person name="Lucas S."/>
            <person name="Grigoriev I.V."/>
            <person name="Cande W.Z."/>
            <person name="Fulton C."/>
            <person name="Rokhsar D.S."/>
            <person name="Dawson S.C."/>
        </authorList>
    </citation>
    <scope>NUCLEOTIDE SEQUENCE [LARGE SCALE GENOMIC DNA]</scope>
    <source>
        <strain evidence="2 3">NEG-M</strain>
    </source>
</reference>
<organism evidence="3">
    <name type="scientific">Naegleria gruberi</name>
    <name type="common">Amoeba</name>
    <dbReference type="NCBI Taxonomy" id="5762"/>
    <lineage>
        <taxon>Eukaryota</taxon>
        <taxon>Discoba</taxon>
        <taxon>Heterolobosea</taxon>
        <taxon>Tetramitia</taxon>
        <taxon>Eutetramitia</taxon>
        <taxon>Vahlkampfiidae</taxon>
        <taxon>Naegleria</taxon>
    </lineage>
</organism>
<proteinExistence type="predicted"/>
<accession>D2VU50</accession>
<keyword evidence="3" id="KW-1185">Reference proteome</keyword>